<evidence type="ECO:0000313" key="5">
    <source>
        <dbReference type="Proteomes" id="UP001501759"/>
    </source>
</evidence>
<dbReference type="InterPro" id="IPR047057">
    <property type="entry name" value="MerR_fam"/>
</dbReference>
<evidence type="ECO:0000256" key="1">
    <source>
        <dbReference type="ARBA" id="ARBA00023125"/>
    </source>
</evidence>
<keyword evidence="2" id="KW-0175">Coiled coil</keyword>
<dbReference type="InterPro" id="IPR009061">
    <property type="entry name" value="DNA-bd_dom_put_sf"/>
</dbReference>
<sequence length="139" mass="15554">MTSGQPLPGGQEPTLTIAEVVERTGLSHDTLRYYEKAGLIKRVGRTSGNQRRYAAADLAWLDFLIRLRGTGMSIADMQRFAELRSRGGTTVPDRLVMLRAHRADLADRMRALSRNAAALDDKIDHYERLLEQPGTDDET</sequence>
<protein>
    <recommendedName>
        <fullName evidence="3">HTH merR-type domain-containing protein</fullName>
    </recommendedName>
</protein>
<name>A0ABP9IVM5_9ACTN</name>
<feature type="coiled-coil region" evidence="2">
    <location>
        <begin position="102"/>
        <end position="129"/>
    </location>
</feature>
<keyword evidence="1" id="KW-0238">DNA-binding</keyword>
<gene>
    <name evidence="4" type="ORF">GCM10023335_29480</name>
</gene>
<dbReference type="PROSITE" id="PS50937">
    <property type="entry name" value="HTH_MERR_2"/>
    <property type="match status" value="1"/>
</dbReference>
<dbReference type="PANTHER" id="PTHR30204">
    <property type="entry name" value="REDOX-CYCLING DRUG-SENSING TRANSCRIPTIONAL ACTIVATOR SOXR"/>
    <property type="match status" value="1"/>
</dbReference>
<dbReference type="PANTHER" id="PTHR30204:SF98">
    <property type="entry name" value="HTH-TYPE TRANSCRIPTIONAL REGULATOR ADHR"/>
    <property type="match status" value="1"/>
</dbReference>
<dbReference type="Gene3D" id="1.10.1660.10">
    <property type="match status" value="1"/>
</dbReference>
<feature type="domain" description="HTH merR-type" evidence="3">
    <location>
        <begin position="14"/>
        <end position="83"/>
    </location>
</feature>
<evidence type="ECO:0000256" key="2">
    <source>
        <dbReference type="SAM" id="Coils"/>
    </source>
</evidence>
<evidence type="ECO:0000259" key="3">
    <source>
        <dbReference type="PROSITE" id="PS50937"/>
    </source>
</evidence>
<dbReference type="RefSeq" id="WP_345647584.1">
    <property type="nucleotide sequence ID" value="NZ_BAABKB010000008.1"/>
</dbReference>
<comment type="caution">
    <text evidence="4">The sequence shown here is derived from an EMBL/GenBank/DDBJ whole genome shotgun (WGS) entry which is preliminary data.</text>
</comment>
<keyword evidence="5" id="KW-1185">Reference proteome</keyword>
<evidence type="ECO:0000313" key="4">
    <source>
        <dbReference type="EMBL" id="GAA5009816.1"/>
    </source>
</evidence>
<dbReference type="SUPFAM" id="SSF46955">
    <property type="entry name" value="Putative DNA-binding domain"/>
    <property type="match status" value="1"/>
</dbReference>
<dbReference type="CDD" id="cd01109">
    <property type="entry name" value="HTH_YyaN"/>
    <property type="match status" value="1"/>
</dbReference>
<dbReference type="EMBL" id="BAABKB010000008">
    <property type="protein sequence ID" value="GAA5009816.1"/>
    <property type="molecule type" value="Genomic_DNA"/>
</dbReference>
<reference evidence="5" key="1">
    <citation type="journal article" date="2019" name="Int. J. Syst. Evol. Microbiol.">
        <title>The Global Catalogue of Microorganisms (GCM) 10K type strain sequencing project: providing services to taxonomists for standard genome sequencing and annotation.</title>
        <authorList>
            <consortium name="The Broad Institute Genomics Platform"/>
            <consortium name="The Broad Institute Genome Sequencing Center for Infectious Disease"/>
            <person name="Wu L."/>
            <person name="Ma J."/>
        </authorList>
    </citation>
    <scope>NUCLEOTIDE SEQUENCE [LARGE SCALE GENOMIC DNA]</scope>
    <source>
        <strain evidence="5">JCM 18409</strain>
    </source>
</reference>
<dbReference type="InterPro" id="IPR000551">
    <property type="entry name" value="MerR-type_HTH_dom"/>
</dbReference>
<dbReference type="Pfam" id="PF13411">
    <property type="entry name" value="MerR_1"/>
    <property type="match status" value="1"/>
</dbReference>
<dbReference type="Proteomes" id="UP001501759">
    <property type="component" value="Unassembled WGS sequence"/>
</dbReference>
<dbReference type="PRINTS" id="PR00040">
    <property type="entry name" value="HTHMERR"/>
</dbReference>
<organism evidence="4 5">
    <name type="scientific">Streptomyces siamensis</name>
    <dbReference type="NCBI Taxonomy" id="1274986"/>
    <lineage>
        <taxon>Bacteria</taxon>
        <taxon>Bacillati</taxon>
        <taxon>Actinomycetota</taxon>
        <taxon>Actinomycetes</taxon>
        <taxon>Kitasatosporales</taxon>
        <taxon>Streptomycetaceae</taxon>
        <taxon>Streptomyces</taxon>
    </lineage>
</organism>
<dbReference type="SMART" id="SM00422">
    <property type="entry name" value="HTH_MERR"/>
    <property type="match status" value="1"/>
</dbReference>
<accession>A0ABP9IVM5</accession>
<proteinExistence type="predicted"/>